<name>A0ABM4BYG4_HYDVU</name>
<organism evidence="2 3">
    <name type="scientific">Hydra vulgaris</name>
    <name type="common">Hydra</name>
    <name type="synonym">Hydra attenuata</name>
    <dbReference type="NCBI Taxonomy" id="6087"/>
    <lineage>
        <taxon>Eukaryota</taxon>
        <taxon>Metazoa</taxon>
        <taxon>Cnidaria</taxon>
        <taxon>Hydrozoa</taxon>
        <taxon>Hydroidolina</taxon>
        <taxon>Anthoathecata</taxon>
        <taxon>Aplanulata</taxon>
        <taxon>Hydridae</taxon>
        <taxon>Hydra</taxon>
    </lineage>
</organism>
<accession>A0ABM4BYG4</accession>
<evidence type="ECO:0000313" key="2">
    <source>
        <dbReference type="Proteomes" id="UP001652625"/>
    </source>
</evidence>
<dbReference type="Proteomes" id="UP001652625">
    <property type="component" value="Chromosome 05"/>
</dbReference>
<keyword evidence="1" id="KW-0175">Coiled coil</keyword>
<evidence type="ECO:0000256" key="1">
    <source>
        <dbReference type="SAM" id="Coils"/>
    </source>
</evidence>
<proteinExistence type="predicted"/>
<keyword evidence="2" id="KW-1185">Reference proteome</keyword>
<protein>
    <submittedName>
        <fullName evidence="3">Uncharacterized protein LOC124806876 isoform X2</fullName>
    </submittedName>
</protein>
<gene>
    <name evidence="3" type="primary">LOC124806876</name>
</gene>
<feature type="coiled-coil region" evidence="1">
    <location>
        <begin position="99"/>
        <end position="126"/>
    </location>
</feature>
<dbReference type="RefSeq" id="XP_065654254.1">
    <property type="nucleotide sequence ID" value="XM_065798182.1"/>
</dbReference>
<reference evidence="3" key="1">
    <citation type="submission" date="2025-08" db="UniProtKB">
        <authorList>
            <consortium name="RefSeq"/>
        </authorList>
    </citation>
    <scope>IDENTIFICATION</scope>
</reference>
<evidence type="ECO:0000313" key="3">
    <source>
        <dbReference type="RefSeq" id="XP_065654254.1"/>
    </source>
</evidence>
<sequence length="187" mass="21635">MDDFQRCIACSRPLLSSAAKFCECGHVVKDALKKENTRKRKAPTRPDSISSEWIGCHVGRVPKINVKKKPTTVDKKNSSLGLCLTNSKRKFVKSPLTTKNNSNDDNKDLEKNKEKAREILDLIDKSYKNSYFSRCKSFRKFRTVDVDFEFDFSSFETDSPYYPKALEYINAKIIRMNGIWNQLGQFR</sequence>
<dbReference type="GeneID" id="124806876"/>